<comment type="caution">
    <text evidence="1">The sequence shown here is derived from an EMBL/GenBank/DDBJ whole genome shotgun (WGS) entry which is preliminary data.</text>
</comment>
<proteinExistence type="predicted"/>
<reference evidence="1 2" key="1">
    <citation type="submission" date="2019-04" db="EMBL/GenBank/DDBJ databases">
        <title>Microbes associate with the intestines of laboratory mice.</title>
        <authorList>
            <person name="Navarre W."/>
            <person name="Wong E."/>
            <person name="Huang K.C."/>
            <person name="Tropini C."/>
            <person name="Ng K."/>
            <person name="Yu B."/>
        </authorList>
    </citation>
    <scope>NUCLEOTIDE SEQUENCE [LARGE SCALE GENOMIC DNA]</scope>
    <source>
        <strain evidence="1 2">NM87_A27A</strain>
    </source>
</reference>
<dbReference type="EMBL" id="SSTF01000004">
    <property type="protein sequence ID" value="THG27335.1"/>
    <property type="molecule type" value="Genomic_DNA"/>
</dbReference>
<dbReference type="RefSeq" id="WP_136510956.1">
    <property type="nucleotide sequence ID" value="NZ_SSTF01000004.1"/>
</dbReference>
<dbReference type="InterPro" id="IPR006540">
    <property type="entry name" value="Lactococcin_972"/>
</dbReference>
<organism evidence="1 2">
    <name type="scientific">Bifidobacterium pseudolongum</name>
    <dbReference type="NCBI Taxonomy" id="1694"/>
    <lineage>
        <taxon>Bacteria</taxon>
        <taxon>Bacillati</taxon>
        <taxon>Actinomycetota</taxon>
        <taxon>Actinomycetes</taxon>
        <taxon>Bifidobacteriales</taxon>
        <taxon>Bifidobacteriaceae</taxon>
        <taxon>Bifidobacterium</taxon>
    </lineage>
</organism>
<dbReference type="Pfam" id="PF09683">
    <property type="entry name" value="Lactococcin_972"/>
    <property type="match status" value="1"/>
</dbReference>
<name>A0A4S4FEC6_9BIFI</name>
<evidence type="ECO:0000313" key="1">
    <source>
        <dbReference type="EMBL" id="THG27335.1"/>
    </source>
</evidence>
<protein>
    <submittedName>
        <fullName evidence="1">Lactococcin 972 family bacteriocin</fullName>
    </submittedName>
</protein>
<dbReference type="Proteomes" id="UP000306798">
    <property type="component" value="Unassembled WGS sequence"/>
</dbReference>
<dbReference type="AlphaFoldDB" id="A0A4S4FEC6"/>
<gene>
    <name evidence="1" type="ORF">E5991_02095</name>
</gene>
<dbReference type="NCBIfam" id="TIGR01653">
    <property type="entry name" value="lactococcin_972"/>
    <property type="match status" value="1"/>
</dbReference>
<sequence length="146" mass="16004">MTTLSIYFSSYCGYCIINYLTWKMNKMKKGTTAVCTAALVAAIVLSPATAFADTVTSDSSVQHATEGSRSQVQPLAEGFPAEGGTWQYGRNLIKAWSNYFHPSKVHASTVTSGNKKSVSPNTRAGYWSYATLNGFYSTANYYYRVV</sequence>
<evidence type="ECO:0000313" key="2">
    <source>
        <dbReference type="Proteomes" id="UP000306798"/>
    </source>
</evidence>
<dbReference type="Gene3D" id="2.60.40.2850">
    <property type="match status" value="1"/>
</dbReference>
<accession>A0A4S4FEC6</accession>